<sequence>MIPGGARGSPQIQQTLKEGQQMGDRTMNRVQSPTTAPDNKDSTIDIPHGLCPCTGHGVAHPAPIVGEARASFCSGQSKSCSRPGMEYLAPQLGEEGRHIRDPEHSLQSRGNQVLAYRSLWASCRILSSVWKIRAKWEKA</sequence>
<gene>
    <name evidence="2" type="ORF">ILYODFUR_031825</name>
</gene>
<evidence type="ECO:0000313" key="3">
    <source>
        <dbReference type="Proteomes" id="UP001482620"/>
    </source>
</evidence>
<dbReference type="EMBL" id="JAHRIQ010086115">
    <property type="protein sequence ID" value="MEQ2249690.1"/>
    <property type="molecule type" value="Genomic_DNA"/>
</dbReference>
<comment type="caution">
    <text evidence="2">The sequence shown here is derived from an EMBL/GenBank/DDBJ whole genome shotgun (WGS) entry which is preliminary data.</text>
</comment>
<name>A0ABV0UWY4_9TELE</name>
<dbReference type="Proteomes" id="UP001482620">
    <property type="component" value="Unassembled WGS sequence"/>
</dbReference>
<organism evidence="2 3">
    <name type="scientific">Ilyodon furcidens</name>
    <name type="common">goldbreast splitfin</name>
    <dbReference type="NCBI Taxonomy" id="33524"/>
    <lineage>
        <taxon>Eukaryota</taxon>
        <taxon>Metazoa</taxon>
        <taxon>Chordata</taxon>
        <taxon>Craniata</taxon>
        <taxon>Vertebrata</taxon>
        <taxon>Euteleostomi</taxon>
        <taxon>Actinopterygii</taxon>
        <taxon>Neopterygii</taxon>
        <taxon>Teleostei</taxon>
        <taxon>Neoteleostei</taxon>
        <taxon>Acanthomorphata</taxon>
        <taxon>Ovalentaria</taxon>
        <taxon>Atherinomorphae</taxon>
        <taxon>Cyprinodontiformes</taxon>
        <taxon>Goodeidae</taxon>
        <taxon>Ilyodon</taxon>
    </lineage>
</organism>
<feature type="region of interest" description="Disordered" evidence="1">
    <location>
        <begin position="1"/>
        <end position="43"/>
    </location>
</feature>
<evidence type="ECO:0000313" key="2">
    <source>
        <dbReference type="EMBL" id="MEQ2249690.1"/>
    </source>
</evidence>
<feature type="compositionally biased region" description="Polar residues" evidence="1">
    <location>
        <begin position="28"/>
        <end position="37"/>
    </location>
</feature>
<accession>A0ABV0UWY4</accession>
<proteinExistence type="predicted"/>
<protein>
    <submittedName>
        <fullName evidence="2">Uncharacterized protein</fullName>
    </submittedName>
</protein>
<evidence type="ECO:0000256" key="1">
    <source>
        <dbReference type="SAM" id="MobiDB-lite"/>
    </source>
</evidence>
<reference evidence="2 3" key="1">
    <citation type="submission" date="2021-06" db="EMBL/GenBank/DDBJ databases">
        <authorList>
            <person name="Palmer J.M."/>
        </authorList>
    </citation>
    <scope>NUCLEOTIDE SEQUENCE [LARGE SCALE GENOMIC DNA]</scope>
    <source>
        <strain evidence="3">if_2019</strain>
        <tissue evidence="2">Muscle</tissue>
    </source>
</reference>
<keyword evidence="3" id="KW-1185">Reference proteome</keyword>